<reference evidence="1 3" key="2">
    <citation type="journal article" date="2016" name="Genome Announc.">
        <title>Genome Sequence of Nitrosomonas communis Strain Nm2, a Mesophilic Ammonia-Oxidizing Bacterium Isolated from Mediterranean Soil.</title>
        <authorList>
            <person name="Kozlowski J.A."/>
            <person name="Kits K.D."/>
            <person name="Stein L.Y."/>
        </authorList>
    </citation>
    <scope>NUCLEOTIDE SEQUENCE [LARGE SCALE GENOMIC DNA]</scope>
    <source>
        <strain evidence="1 3">Nm2</strain>
    </source>
</reference>
<name>A0A0F7K8V1_9PROT</name>
<accession>A0A0F7K8V1</accession>
<evidence type="ECO:0000313" key="4">
    <source>
        <dbReference type="Proteomes" id="UP000324176"/>
    </source>
</evidence>
<evidence type="ECO:0000313" key="1">
    <source>
        <dbReference type="EMBL" id="AKH36600.1"/>
    </source>
</evidence>
<dbReference type="PANTHER" id="PTHR36849:SF1">
    <property type="entry name" value="CYTOPLASMIC PROTEIN"/>
    <property type="match status" value="1"/>
</dbReference>
<sequence>MIKLKRVYDAAETTDGLRFLVERLWPRGIKKIDLKMDEWLKDIGPSHDLRLWFAHDPKKWDDFRKRYFAELDSRPEIWQPLVTAAQHGTVTLIYSSREPAFNNAVALKEYLEEKIK</sequence>
<dbReference type="InterPro" id="IPR052552">
    <property type="entry name" value="YeaO-like"/>
</dbReference>
<dbReference type="EMBL" id="VNHT01000034">
    <property type="protein sequence ID" value="TYP86061.1"/>
    <property type="molecule type" value="Genomic_DNA"/>
</dbReference>
<organism evidence="1 3">
    <name type="scientific">Nitrosomonas communis</name>
    <dbReference type="NCBI Taxonomy" id="44574"/>
    <lineage>
        <taxon>Bacteria</taxon>
        <taxon>Pseudomonadati</taxon>
        <taxon>Pseudomonadota</taxon>
        <taxon>Betaproteobacteria</taxon>
        <taxon>Nitrosomonadales</taxon>
        <taxon>Nitrosomonadaceae</taxon>
        <taxon>Nitrosomonas</taxon>
    </lineage>
</organism>
<dbReference type="PATRIC" id="fig|44574.3.peg.55"/>
<evidence type="ECO:0000313" key="3">
    <source>
        <dbReference type="Proteomes" id="UP000034156"/>
    </source>
</evidence>
<dbReference type="EMBL" id="CP011451">
    <property type="protein sequence ID" value="AKH36600.1"/>
    <property type="molecule type" value="Genomic_DNA"/>
</dbReference>
<gene>
    <name evidence="1" type="ORF">AAW31_00220</name>
    <name evidence="2" type="ORF">BCL69_103419</name>
</gene>
<dbReference type="Proteomes" id="UP000034156">
    <property type="component" value="Chromosome"/>
</dbReference>
<dbReference type="AlphaFoldDB" id="A0A0F7K8V1"/>
<dbReference type="KEGG" id="nco:AAW31_00220"/>
<dbReference type="PANTHER" id="PTHR36849">
    <property type="entry name" value="CYTOPLASMIC PROTEIN-RELATED"/>
    <property type="match status" value="1"/>
</dbReference>
<reference evidence="2 4" key="3">
    <citation type="submission" date="2019-07" db="EMBL/GenBank/DDBJ databases">
        <title>Active sludge and wastewater microbial communities from Klosterneuburg, Austria.</title>
        <authorList>
            <person name="Wagner M."/>
        </authorList>
    </citation>
    <scope>NUCLEOTIDE SEQUENCE [LARGE SCALE GENOMIC DNA]</scope>
    <source>
        <strain evidence="2 4">Nm2</strain>
    </source>
</reference>
<dbReference type="Proteomes" id="UP000324176">
    <property type="component" value="Unassembled WGS sequence"/>
</dbReference>
<dbReference type="OrthoDB" id="9790745at2"/>
<dbReference type="RefSeq" id="WP_046848703.1">
    <property type="nucleotide sequence ID" value="NZ_CBDIPD010000118.1"/>
</dbReference>
<keyword evidence="3" id="KW-1185">Reference proteome</keyword>
<proteinExistence type="predicted"/>
<evidence type="ECO:0000313" key="2">
    <source>
        <dbReference type="EMBL" id="TYP86061.1"/>
    </source>
</evidence>
<dbReference type="Pfam" id="PF22752">
    <property type="entry name" value="DUF488-N3i"/>
    <property type="match status" value="1"/>
</dbReference>
<reference evidence="3" key="1">
    <citation type="submission" date="2015-05" db="EMBL/GenBank/DDBJ databases">
        <title>Draft genome of Nitrosomonas communis strain Nm2.</title>
        <authorList>
            <person name="Kozlowski J.A."/>
            <person name="Kits K.D."/>
            <person name="Stein L.Y."/>
        </authorList>
    </citation>
    <scope>NUCLEOTIDE SEQUENCE [LARGE SCALE GENOMIC DNA]</scope>
    <source>
        <strain evidence="3">Nm2</strain>
    </source>
</reference>
<protein>
    <submittedName>
        <fullName evidence="2">Uncharacterized protein YeaO (DUF488 family)</fullName>
    </submittedName>
</protein>